<feature type="region of interest" description="Disordered" evidence="1">
    <location>
        <begin position="130"/>
        <end position="240"/>
    </location>
</feature>
<dbReference type="AlphaFoldDB" id="N1JPQ3"/>
<dbReference type="InParanoid" id="N1JPQ3"/>
<reference evidence="2 3" key="1">
    <citation type="journal article" date="2010" name="Science">
        <title>Genome expansion and gene loss in powdery mildew fungi reveal tradeoffs in extreme parasitism.</title>
        <authorList>
            <person name="Spanu P.D."/>
            <person name="Abbott J.C."/>
            <person name="Amselem J."/>
            <person name="Burgis T.A."/>
            <person name="Soanes D.M."/>
            <person name="Stueber K."/>
            <person name="Ver Loren van Themaat E."/>
            <person name="Brown J.K.M."/>
            <person name="Butcher S.A."/>
            <person name="Gurr S.J."/>
            <person name="Lebrun M.-H."/>
            <person name="Ridout C.J."/>
            <person name="Schulze-Lefert P."/>
            <person name="Talbot N.J."/>
            <person name="Ahmadinejad N."/>
            <person name="Ametz C."/>
            <person name="Barton G.R."/>
            <person name="Benjdia M."/>
            <person name="Bidzinski P."/>
            <person name="Bindschedler L.V."/>
            <person name="Both M."/>
            <person name="Brewer M.T."/>
            <person name="Cadle-Davidson L."/>
            <person name="Cadle-Davidson M.M."/>
            <person name="Collemare J."/>
            <person name="Cramer R."/>
            <person name="Frenkel O."/>
            <person name="Godfrey D."/>
            <person name="Harriman J."/>
            <person name="Hoede C."/>
            <person name="King B.C."/>
            <person name="Klages S."/>
            <person name="Kleemann J."/>
            <person name="Knoll D."/>
            <person name="Koti P.S."/>
            <person name="Kreplak J."/>
            <person name="Lopez-Ruiz F.J."/>
            <person name="Lu X."/>
            <person name="Maekawa T."/>
            <person name="Mahanil S."/>
            <person name="Micali C."/>
            <person name="Milgroom M.G."/>
            <person name="Montana G."/>
            <person name="Noir S."/>
            <person name="O'Connell R.J."/>
            <person name="Oberhaensli S."/>
            <person name="Parlange F."/>
            <person name="Pedersen C."/>
            <person name="Quesneville H."/>
            <person name="Reinhardt R."/>
            <person name="Rott M."/>
            <person name="Sacristan S."/>
            <person name="Schmidt S.M."/>
            <person name="Schoen M."/>
            <person name="Skamnioti P."/>
            <person name="Sommer H."/>
            <person name="Stephens A."/>
            <person name="Takahara H."/>
            <person name="Thordal-Christensen H."/>
            <person name="Vigouroux M."/>
            <person name="Wessling R."/>
            <person name="Wicker T."/>
            <person name="Panstruga R."/>
        </authorList>
    </citation>
    <scope>NUCLEOTIDE SEQUENCE [LARGE SCALE GENOMIC DNA]</scope>
    <source>
        <strain evidence="2">DH14</strain>
    </source>
</reference>
<keyword evidence="3" id="KW-1185">Reference proteome</keyword>
<evidence type="ECO:0000256" key="1">
    <source>
        <dbReference type="SAM" id="MobiDB-lite"/>
    </source>
</evidence>
<protein>
    <submittedName>
        <fullName evidence="2">Uncharacterized protein</fullName>
    </submittedName>
</protein>
<feature type="compositionally biased region" description="Polar residues" evidence="1">
    <location>
        <begin position="495"/>
        <end position="517"/>
    </location>
</feature>
<comment type="caution">
    <text evidence="2">The sequence shown here is derived from an EMBL/GenBank/DDBJ whole genome shotgun (WGS) entry which is preliminary data.</text>
</comment>
<accession>N1JPQ3</accession>
<feature type="compositionally biased region" description="Polar residues" evidence="1">
    <location>
        <begin position="448"/>
        <end position="478"/>
    </location>
</feature>
<dbReference type="HOGENOM" id="CLU_438874_0_0_1"/>
<name>N1JPQ3_BLUG1</name>
<dbReference type="eggNOG" id="ENOG502SNDH">
    <property type="taxonomic scope" value="Eukaryota"/>
</dbReference>
<evidence type="ECO:0000313" key="2">
    <source>
        <dbReference type="EMBL" id="CCU82680.1"/>
    </source>
</evidence>
<organism evidence="2 3">
    <name type="scientific">Blumeria graminis f. sp. hordei (strain DH14)</name>
    <name type="common">Barley powdery mildew</name>
    <name type="synonym">Oidium monilioides f. sp. hordei</name>
    <dbReference type="NCBI Taxonomy" id="546991"/>
    <lineage>
        <taxon>Eukaryota</taxon>
        <taxon>Fungi</taxon>
        <taxon>Dikarya</taxon>
        <taxon>Ascomycota</taxon>
        <taxon>Pezizomycotina</taxon>
        <taxon>Leotiomycetes</taxon>
        <taxon>Erysiphales</taxon>
        <taxon>Erysiphaceae</taxon>
        <taxon>Blumeria</taxon>
        <taxon>Blumeria hordei</taxon>
    </lineage>
</organism>
<dbReference type="Proteomes" id="UP000015441">
    <property type="component" value="Unassembled WGS sequence"/>
</dbReference>
<sequence>MNLRIWPRAIILISRPWKLATSRLSQCNKVNPFHMASPRVAQVNPNPDHDTLPSRNTFHRSSEEFDNIDATNILSSPTRISTADFESSDTLSLLRILGNIDPTKSSQEKNFTDFNELLANILEVATPTVEETAAESRENNIESHFDSEISVNSATSRGESSVSPTYSDSSSAKSYVSPKCPELSIAEGISRLRPRKKPFRSPLPEKKRQSQSDELSKPEVQARRLIPNHRTKRKRASTPEEDIDYVARENDIWGPREAEDIPEDDTFDKGTNDNSLKIFSPEILSEAKLAGLHSAAALFRRPSAASKKYTRAPMSRLFISLDLTAELFLKLQGAAKSYMLDDNFPERREAVGNKCRTSGDLNKLKLYSCAKNFLEDEGWGEHCFGKKAERADVRKLKWPESKNKIIELIIPLLRRMVTNERQRQYANETRMEKRLKDVKKRRQPLDCASQSNQKTTITDDQSLSKGSQKIRNPNSLSTHVGPKLITQLTSKLITTDEQAPNQTNTMKISNTSQTETCIQGGDTKKEQSFVSIKFMPKYYVNILRDDKCVKRRFILTSSQCPHFSSLVHHVTQGLVRFREKIGCIKVHGPYGLISVYDEESWVKAIALVTKYEWMNKEVRCLISLEESM</sequence>
<gene>
    <name evidence="2" type="ORF">BGHDH14_bgh03952</name>
</gene>
<feature type="compositionally biased region" description="Basic and acidic residues" evidence="1">
    <location>
        <begin position="203"/>
        <end position="222"/>
    </location>
</feature>
<dbReference type="EMBL" id="CAUH01006781">
    <property type="protein sequence ID" value="CCU82680.1"/>
    <property type="molecule type" value="Genomic_DNA"/>
</dbReference>
<feature type="region of interest" description="Disordered" evidence="1">
    <location>
        <begin position="430"/>
        <end position="481"/>
    </location>
</feature>
<dbReference type="STRING" id="546991.N1JPQ3"/>
<feature type="compositionally biased region" description="Low complexity" evidence="1">
    <location>
        <begin position="160"/>
        <end position="179"/>
    </location>
</feature>
<dbReference type="OrthoDB" id="5373017at2759"/>
<feature type="compositionally biased region" description="Basic and acidic residues" evidence="1">
    <location>
        <begin position="134"/>
        <end position="147"/>
    </location>
</feature>
<proteinExistence type="predicted"/>
<feature type="compositionally biased region" description="Basic residues" evidence="1">
    <location>
        <begin position="226"/>
        <end position="236"/>
    </location>
</feature>
<feature type="region of interest" description="Disordered" evidence="1">
    <location>
        <begin position="495"/>
        <end position="519"/>
    </location>
</feature>
<evidence type="ECO:0000313" key="3">
    <source>
        <dbReference type="Proteomes" id="UP000015441"/>
    </source>
</evidence>
<feature type="compositionally biased region" description="Polar residues" evidence="1">
    <location>
        <begin position="149"/>
        <end position="159"/>
    </location>
</feature>